<evidence type="ECO:0000256" key="8">
    <source>
        <dbReference type="ARBA" id="ARBA00031423"/>
    </source>
</evidence>
<keyword evidence="13" id="KW-1185">Reference proteome</keyword>
<reference evidence="12 13" key="1">
    <citation type="submission" date="2019-01" db="EMBL/GenBank/DDBJ databases">
        <authorList>
            <person name="Chen W.-M."/>
        </authorList>
    </citation>
    <scope>NUCLEOTIDE SEQUENCE [LARGE SCALE GENOMIC DNA]</scope>
    <source>
        <strain evidence="12 13">YBJ-36</strain>
    </source>
</reference>
<dbReference type="NCBIfam" id="TIGR00217">
    <property type="entry name" value="malQ"/>
    <property type="match status" value="1"/>
</dbReference>
<evidence type="ECO:0000256" key="9">
    <source>
        <dbReference type="ARBA" id="ARBA00031501"/>
    </source>
</evidence>
<accession>A0A3S2ULP5</accession>
<dbReference type="InterPro" id="IPR003385">
    <property type="entry name" value="Glyco_hydro_77"/>
</dbReference>
<evidence type="ECO:0000256" key="1">
    <source>
        <dbReference type="ARBA" id="ARBA00000439"/>
    </source>
</evidence>
<dbReference type="InterPro" id="IPR017853">
    <property type="entry name" value="GH"/>
</dbReference>
<dbReference type="PANTHER" id="PTHR32438">
    <property type="entry name" value="4-ALPHA-GLUCANOTRANSFERASE DPE1, CHLOROPLASTIC/AMYLOPLASTIC"/>
    <property type="match status" value="1"/>
</dbReference>
<dbReference type="InterPro" id="IPR012767">
    <property type="entry name" value="Trehalose_TreY"/>
</dbReference>
<keyword evidence="7 10" id="KW-0119">Carbohydrate metabolism</keyword>
<dbReference type="Gene3D" id="1.10.10.470">
    <property type="entry name" value="Maltooligosyl trehalose synthase, domain 4"/>
    <property type="match status" value="1"/>
</dbReference>
<evidence type="ECO:0000256" key="7">
    <source>
        <dbReference type="ARBA" id="ARBA00023277"/>
    </source>
</evidence>
<evidence type="ECO:0000313" key="13">
    <source>
        <dbReference type="Proteomes" id="UP000282759"/>
    </source>
</evidence>
<evidence type="ECO:0000256" key="2">
    <source>
        <dbReference type="ARBA" id="ARBA00005684"/>
    </source>
</evidence>
<feature type="domain" description="Glycosyl hydrolase family 13 catalytic" evidence="11">
    <location>
        <begin position="6"/>
        <end position="476"/>
    </location>
</feature>
<dbReference type="NCBIfam" id="NF011080">
    <property type="entry name" value="PRK14508.1-3"/>
    <property type="match status" value="1"/>
</dbReference>
<dbReference type="EC" id="2.4.1.25" evidence="3 10"/>
<protein>
    <recommendedName>
        <fullName evidence="4 10">4-alpha-glucanotransferase</fullName>
        <ecNumber evidence="3 10">2.4.1.25</ecNumber>
    </recommendedName>
    <alternativeName>
        <fullName evidence="8 10">Amylomaltase</fullName>
    </alternativeName>
    <alternativeName>
        <fullName evidence="9 10">Disproportionating enzyme</fullName>
    </alternativeName>
</protein>
<dbReference type="Gene3D" id="3.30.1590.10">
    <property type="entry name" value="Maltooligosyl trehalose synthase, domain 2"/>
    <property type="match status" value="1"/>
</dbReference>
<organism evidence="12 13">
    <name type="scientific">Mucilaginibacter limnophilus</name>
    <dbReference type="NCBI Taxonomy" id="1932778"/>
    <lineage>
        <taxon>Bacteria</taxon>
        <taxon>Pseudomonadati</taxon>
        <taxon>Bacteroidota</taxon>
        <taxon>Sphingobacteriia</taxon>
        <taxon>Sphingobacteriales</taxon>
        <taxon>Sphingobacteriaceae</taxon>
        <taxon>Mucilaginibacter</taxon>
    </lineage>
</organism>
<dbReference type="SMART" id="SM00642">
    <property type="entry name" value="Aamy"/>
    <property type="match status" value="1"/>
</dbReference>
<dbReference type="Pfam" id="PF00128">
    <property type="entry name" value="Alpha-amylase"/>
    <property type="match status" value="1"/>
</dbReference>
<dbReference type="RefSeq" id="WP_127704504.1">
    <property type="nucleotide sequence ID" value="NZ_SACK01000003.1"/>
</dbReference>
<evidence type="ECO:0000256" key="10">
    <source>
        <dbReference type="RuleBase" id="RU361207"/>
    </source>
</evidence>
<dbReference type="GO" id="GO:0005975">
    <property type="term" value="P:carbohydrate metabolic process"/>
    <property type="evidence" value="ECO:0007669"/>
    <property type="project" value="InterPro"/>
</dbReference>
<dbReference type="Proteomes" id="UP000282759">
    <property type="component" value="Unassembled WGS sequence"/>
</dbReference>
<comment type="catalytic activity">
    <reaction evidence="1 10">
        <text>Transfers a segment of a (1-&gt;4)-alpha-D-glucan to a new position in an acceptor, which may be glucose or a (1-&gt;4)-alpha-D-glucan.</text>
        <dbReference type="EC" id="2.4.1.25"/>
    </reaction>
</comment>
<dbReference type="SUPFAM" id="SSF51445">
    <property type="entry name" value="(Trans)glycosidases"/>
    <property type="match status" value="2"/>
</dbReference>
<keyword evidence="5 10" id="KW-0328">Glycosyltransferase</keyword>
<evidence type="ECO:0000313" key="12">
    <source>
        <dbReference type="EMBL" id="RVU00787.1"/>
    </source>
</evidence>
<proteinExistence type="inferred from homology"/>
<dbReference type="OrthoDB" id="9811841at2"/>
<dbReference type="Pfam" id="PF02446">
    <property type="entry name" value="Glyco_hydro_77"/>
    <property type="match status" value="1"/>
</dbReference>
<dbReference type="NCBIfam" id="TIGR02401">
    <property type="entry name" value="trehalose_TreY"/>
    <property type="match status" value="1"/>
</dbReference>
<evidence type="ECO:0000256" key="6">
    <source>
        <dbReference type="ARBA" id="ARBA00022679"/>
    </source>
</evidence>
<dbReference type="GO" id="GO:0004134">
    <property type="term" value="F:4-alpha-glucanotransferase activity"/>
    <property type="evidence" value="ECO:0007669"/>
    <property type="project" value="UniProtKB-EC"/>
</dbReference>
<comment type="similarity">
    <text evidence="2 10">Belongs to the disproportionating enzyme family.</text>
</comment>
<dbReference type="PANTHER" id="PTHR32438:SF5">
    <property type="entry name" value="4-ALPHA-GLUCANOTRANSFERASE DPE1, CHLOROPLASTIC_AMYLOPLASTIC"/>
    <property type="match status" value="1"/>
</dbReference>
<evidence type="ECO:0000256" key="3">
    <source>
        <dbReference type="ARBA" id="ARBA00012560"/>
    </source>
</evidence>
<sequence>MFNPVSTYRIQFNKDFTFKQFKEIISYLKNLGVSTIYASPIFEATPGSTHGYDVLNPHRINPEIGTIQELREISAELKEAAISWVQDIVPNHMAYDPGNIWLMDVLERGAQSFYAGFFDMSGISDLFSGPVMVPFLGDDVDNVLNNGELKVAVANNRLVLKYYDSAYPLKISSYADILGKGETNEAITQLARLSNSIKDITEAPEYNKAADEFLLQFKSLLKNKTVSQAVNQNIEAVNFEKEFLQKLVNDQYYRLCNWQQTDSQINFRRFFTVNGLICLNIQEKHVFDYYHKFIQSLLKEGIFQGLRVDHIDGLYDPVGYLQDLRRLAGDEVYIVVEKILENGEQIPSDWPIQGNTGYDFLAIVNNLLTDKQGEEAFTDLYKNIGVDTKPIEEQIWDKKGYILHNHMAGELDNLTNYFIKLNLPVENQQVAREKLKAVIARFLVYCLVYRYYGNSFPLAENEAKLVQQIFERIRERDKDLSEATEVLENALLKRPRENDITYNESALKFYQRCMQLTGPLMAKGVEDTLMYTYNRFIGHNEVGDAPESFGLPVDDFHDIMQERLKLWPLSMNGTSTHDTKRGEDVRARLNVLTAAPELWERQLKEWQEIDSNAQSDIPDANDKYLIYQTLLGAYPMPGQGDDNFAERVHQYLEKALREAKVKSNWTAPNEKYEAAAKNFATGLLEDETFRKSFDAFHAKIADHGIINSLAQVILKFTCPGTPDIYQGCERWDLSLVDPDNRRPVDYQLSNKLLTELEKSGINQLWNERYNAKIKLWLSNLLLNLRKQNIRLFEKGEYVPLKVKGKYKENILAFTREQGGNRLIVIIPLYLISICEEQQTEINNINWKNTRVILPGGVNGNVQNLLTGDKVDIEEELTVGDIFTGLPFALLLQKRPENPRGAGILMHISSLPSAYGIGDFGPEAKQFADFLNRANLKYWQLLPLSPIEEGAGFSPYSSFSSMGGNTFFINPEMLAEDRLISTNTLKKHRNKPADKADYHAAETIRDEVFEEAWTNFKNNNSLNDLDAFCEKENAWLNDLALYVVLKKYHGGKPWYQWQDNYKLRDEKALKSFAKKHQDEIQKTRWLQFVFSRQWNGLKQYCNSLSIKIIGDMPFYVSYDSVDVWANPEIFSLDENGDMVGMAGVPPDYFNENGQLWGMPVFRWDKVKETGYKWWIQRIRKNIELFDIVRLDHFRAFSTYWEVPAGEETAKNGKWVQGPGSDFFITMKNEFGKLPFIAEDLGDVDDAVFELRDEFDLPGMRVLQFAFGDDMPNSEFIPHNYIKNTIAYTGTHDNNTTKGWYRQDTDKHVRKQVKQYTHRKVNEGNIHEVLNALALSSVAETVILPVQDVIGLDETARMNMPSSVEGNWLWRLLPKQLEEQHEVQLKQWVWMYNRY</sequence>
<dbReference type="NCBIfam" id="NF011079">
    <property type="entry name" value="PRK14508.1-2"/>
    <property type="match status" value="1"/>
</dbReference>
<dbReference type="Gene3D" id="3.20.20.80">
    <property type="entry name" value="Glycosidases"/>
    <property type="match status" value="2"/>
</dbReference>
<evidence type="ECO:0000256" key="5">
    <source>
        <dbReference type="ARBA" id="ARBA00022676"/>
    </source>
</evidence>
<keyword evidence="6 10" id="KW-0808">Transferase</keyword>
<dbReference type="InterPro" id="IPR006047">
    <property type="entry name" value="GH13_cat_dom"/>
</dbReference>
<comment type="caution">
    <text evidence="12">The sequence shown here is derived from an EMBL/GenBank/DDBJ whole genome shotgun (WGS) entry which is preliminary data.</text>
</comment>
<dbReference type="Gene3D" id="1.10.150.200">
    <property type="entry name" value="Maltooligosyl trehalose synthase, domain 3"/>
    <property type="match status" value="1"/>
</dbReference>
<dbReference type="CDD" id="cd11336">
    <property type="entry name" value="AmyAc_MTSase"/>
    <property type="match status" value="1"/>
</dbReference>
<dbReference type="InterPro" id="IPR013797">
    <property type="entry name" value="Maltooligo_trehalose_synth_4"/>
</dbReference>
<name>A0A3S2ULP5_9SPHI</name>
<dbReference type="EMBL" id="SACK01000003">
    <property type="protein sequence ID" value="RVU00787.1"/>
    <property type="molecule type" value="Genomic_DNA"/>
</dbReference>
<evidence type="ECO:0000256" key="4">
    <source>
        <dbReference type="ARBA" id="ARBA00020295"/>
    </source>
</evidence>
<gene>
    <name evidence="12" type="primary">treY</name>
    <name evidence="12" type="ORF">EOD41_09110</name>
</gene>
<evidence type="ECO:0000259" key="11">
    <source>
        <dbReference type="SMART" id="SM00642"/>
    </source>
</evidence>